<protein>
    <recommendedName>
        <fullName evidence="1">DUF2383 domain-containing protein</fullName>
    </recommendedName>
</protein>
<evidence type="ECO:0000313" key="2">
    <source>
        <dbReference type="EMBL" id="KRG44218.1"/>
    </source>
</evidence>
<evidence type="ECO:0000313" key="3">
    <source>
        <dbReference type="Proteomes" id="UP000051802"/>
    </source>
</evidence>
<reference evidence="2 3" key="1">
    <citation type="submission" date="2015-10" db="EMBL/GenBank/DDBJ databases">
        <title>Genome sequencing and analysis of members of genus Stenotrophomonas.</title>
        <authorList>
            <person name="Patil P.P."/>
            <person name="Midha S."/>
            <person name="Patil P.B."/>
        </authorList>
    </citation>
    <scope>NUCLEOTIDE SEQUENCE [LARGE SCALE GENOMIC DNA]</scope>
    <source>
        <strain evidence="2 3">JCM 16536</strain>
    </source>
</reference>
<organism evidence="2 3">
    <name type="scientific">Stenotrophomonas panacihumi</name>
    <dbReference type="NCBI Taxonomy" id="676599"/>
    <lineage>
        <taxon>Bacteria</taxon>
        <taxon>Pseudomonadati</taxon>
        <taxon>Pseudomonadota</taxon>
        <taxon>Gammaproteobacteria</taxon>
        <taxon>Lysobacterales</taxon>
        <taxon>Lysobacteraceae</taxon>
        <taxon>Stenotrophomonas</taxon>
    </lineage>
</organism>
<dbReference type="Proteomes" id="UP000051802">
    <property type="component" value="Unassembled WGS sequence"/>
</dbReference>
<dbReference type="Gene3D" id="1.20.1260.10">
    <property type="match status" value="1"/>
</dbReference>
<dbReference type="EMBL" id="LLXU01000069">
    <property type="protein sequence ID" value="KRG44218.1"/>
    <property type="molecule type" value="Genomic_DNA"/>
</dbReference>
<dbReference type="OrthoDB" id="268257at2"/>
<comment type="caution">
    <text evidence="2">The sequence shown here is derived from an EMBL/GenBank/DDBJ whole genome shotgun (WGS) entry which is preliminary data.</text>
</comment>
<gene>
    <name evidence="2" type="ORF">ARC20_08775</name>
</gene>
<dbReference type="AlphaFoldDB" id="A0A0R0AQK8"/>
<dbReference type="InterPro" id="IPR012347">
    <property type="entry name" value="Ferritin-like"/>
</dbReference>
<accession>A0A0R0AQK8</accession>
<evidence type="ECO:0000259" key="1">
    <source>
        <dbReference type="Pfam" id="PF09537"/>
    </source>
</evidence>
<keyword evidence="3" id="KW-1185">Reference proteome</keyword>
<dbReference type="InterPro" id="IPR011971">
    <property type="entry name" value="CHP02284"/>
</dbReference>
<feature type="domain" description="DUF2383" evidence="1">
    <location>
        <begin position="7"/>
        <end position="114"/>
    </location>
</feature>
<dbReference type="Pfam" id="PF09537">
    <property type="entry name" value="DUF2383"/>
    <property type="match status" value="1"/>
</dbReference>
<proteinExistence type="predicted"/>
<name>A0A0R0AQK8_9GAMM</name>
<dbReference type="RefSeq" id="WP_057646215.1">
    <property type="nucleotide sequence ID" value="NZ_LLXU01000069.1"/>
</dbReference>
<sequence>MSTQSKIEHSLNDLIEIARDGKDFYTEAAGKVKDPELSGLFTRIAGVKSDIVTRLSAVVAAAGGKPAEHGTMVGSMQQFYGKVRAALGDTNYGYVAELEESEDRLLKAFQETLTDADTPAAARVEAQDLLPRVRECHDVMRNRKHALKMAS</sequence>
<dbReference type="InterPro" id="IPR019052">
    <property type="entry name" value="DUF2383"/>
</dbReference>
<dbReference type="NCBIfam" id="TIGR02284">
    <property type="entry name" value="PA2169 family four-helix-bundle protein"/>
    <property type="match status" value="1"/>
</dbReference>
<dbReference type="STRING" id="676599.ARC20_08775"/>